<comment type="similarity">
    <text evidence="1">Belongs to the thioesterase family.</text>
</comment>
<dbReference type="InterPro" id="IPR029058">
    <property type="entry name" value="AB_hydrolase_fold"/>
</dbReference>
<dbReference type="Pfam" id="PF00975">
    <property type="entry name" value="Thioesterase"/>
    <property type="match status" value="1"/>
</dbReference>
<evidence type="ECO:0000256" key="5">
    <source>
        <dbReference type="ARBA" id="ARBA00022832"/>
    </source>
</evidence>
<organism evidence="12 13">
    <name type="scientific">Danionella cerebrum</name>
    <dbReference type="NCBI Taxonomy" id="2873325"/>
    <lineage>
        <taxon>Eukaryota</taxon>
        <taxon>Metazoa</taxon>
        <taxon>Chordata</taxon>
        <taxon>Craniata</taxon>
        <taxon>Vertebrata</taxon>
        <taxon>Euteleostomi</taxon>
        <taxon>Actinopterygii</taxon>
        <taxon>Neopterygii</taxon>
        <taxon>Teleostei</taxon>
        <taxon>Ostariophysi</taxon>
        <taxon>Cypriniformes</taxon>
        <taxon>Danionidae</taxon>
        <taxon>Danioninae</taxon>
        <taxon>Danionella</taxon>
    </lineage>
</organism>
<dbReference type="PANTHER" id="PTHR11487">
    <property type="entry name" value="THIOESTERASE"/>
    <property type="match status" value="1"/>
</dbReference>
<reference evidence="12 13" key="1">
    <citation type="journal article" date="2019" name="Sci. Data">
        <title>Hybrid genome assembly and annotation of Danionella translucida.</title>
        <authorList>
            <person name="Kadobianskyi M."/>
            <person name="Schulze L."/>
            <person name="Schuelke M."/>
            <person name="Judkewitz B."/>
        </authorList>
    </citation>
    <scope>NUCLEOTIDE SEQUENCE [LARGE SCALE GENOMIC DNA]</scope>
    <source>
        <strain evidence="12 13">Bolton</strain>
    </source>
</reference>
<dbReference type="FunFam" id="3.40.50.1820:FF:000153">
    <property type="entry name" value="Surfactin synthase thioesterase subunit"/>
    <property type="match status" value="1"/>
</dbReference>
<gene>
    <name evidence="12" type="ORF">DNTS_029321</name>
</gene>
<keyword evidence="5" id="KW-0276">Fatty acid metabolism</keyword>
<dbReference type="GO" id="GO:0016297">
    <property type="term" value="F:fatty acyl-[ACP] hydrolase activity"/>
    <property type="evidence" value="ECO:0007669"/>
    <property type="project" value="UniProtKB-EC"/>
</dbReference>
<dbReference type="OrthoDB" id="541883at2759"/>
<feature type="non-terminal residue" evidence="12">
    <location>
        <position position="1"/>
    </location>
</feature>
<evidence type="ECO:0000256" key="3">
    <source>
        <dbReference type="ARBA" id="ARBA00022516"/>
    </source>
</evidence>
<evidence type="ECO:0000313" key="12">
    <source>
        <dbReference type="EMBL" id="TRY96388.1"/>
    </source>
</evidence>
<name>A0A553R2H5_9TELE</name>
<dbReference type="InterPro" id="IPR001031">
    <property type="entry name" value="Thioesterase"/>
</dbReference>
<proteinExistence type="inferred from homology"/>
<protein>
    <recommendedName>
        <fullName evidence="9">S-acyl fatty acid synthase thioesterase, medium chain</fullName>
        <ecNumber evidence="2">3.1.2.14</ecNumber>
    </recommendedName>
    <alternativeName>
        <fullName evidence="10">Thioesterase II</fullName>
    </alternativeName>
</protein>
<keyword evidence="7" id="KW-0275">Fatty acid biosynthesis</keyword>
<dbReference type="Gene3D" id="3.40.50.1820">
    <property type="entry name" value="alpha/beta hydrolase"/>
    <property type="match status" value="1"/>
</dbReference>
<evidence type="ECO:0000256" key="8">
    <source>
        <dbReference type="ARBA" id="ARBA00048536"/>
    </source>
</evidence>
<evidence type="ECO:0000256" key="2">
    <source>
        <dbReference type="ARBA" id="ARBA00012480"/>
    </source>
</evidence>
<feature type="domain" description="Thioesterase" evidence="11">
    <location>
        <begin position="55"/>
        <end position="257"/>
    </location>
</feature>
<comment type="caution">
    <text evidence="12">The sequence shown here is derived from an EMBL/GenBank/DDBJ whole genome shotgun (WGS) entry which is preliminary data.</text>
</comment>
<dbReference type="InterPro" id="IPR012223">
    <property type="entry name" value="TEII"/>
</dbReference>
<dbReference type="PANTHER" id="PTHR11487:SF0">
    <property type="entry name" value="S-ACYL FATTY ACID SYNTHASE THIOESTERASE, MEDIUM CHAIN"/>
    <property type="match status" value="1"/>
</dbReference>
<evidence type="ECO:0000313" key="13">
    <source>
        <dbReference type="Proteomes" id="UP000316079"/>
    </source>
</evidence>
<evidence type="ECO:0000256" key="9">
    <source>
        <dbReference type="ARBA" id="ARBA00073799"/>
    </source>
</evidence>
<dbReference type="GO" id="GO:0051792">
    <property type="term" value="P:medium-chain fatty acid biosynthetic process"/>
    <property type="evidence" value="ECO:0007669"/>
    <property type="project" value="UniProtKB-ARBA"/>
</dbReference>
<dbReference type="AlphaFoldDB" id="A0A553R2H5"/>
<keyword evidence="13" id="KW-1185">Reference proteome</keyword>
<dbReference type="Proteomes" id="UP000316079">
    <property type="component" value="Unassembled WGS sequence"/>
</dbReference>
<evidence type="ECO:0000259" key="11">
    <source>
        <dbReference type="Pfam" id="PF00975"/>
    </source>
</evidence>
<evidence type="ECO:0000256" key="10">
    <source>
        <dbReference type="ARBA" id="ARBA00079653"/>
    </source>
</evidence>
<keyword evidence="4" id="KW-0378">Hydrolase</keyword>
<keyword evidence="3" id="KW-0444">Lipid biosynthesis</keyword>
<evidence type="ECO:0000256" key="1">
    <source>
        <dbReference type="ARBA" id="ARBA00007169"/>
    </source>
</evidence>
<evidence type="ECO:0000256" key="7">
    <source>
        <dbReference type="ARBA" id="ARBA00023160"/>
    </source>
</evidence>
<dbReference type="EMBL" id="SRMA01025300">
    <property type="protein sequence ID" value="TRY96388.1"/>
    <property type="molecule type" value="Genomic_DNA"/>
</dbReference>
<keyword evidence="6" id="KW-0443">Lipid metabolism</keyword>
<evidence type="ECO:0000256" key="6">
    <source>
        <dbReference type="ARBA" id="ARBA00023098"/>
    </source>
</evidence>
<comment type="catalytic activity">
    <reaction evidence="8">
        <text>(9Z)-octadecenoyl-[ACP] + H2O = (9Z)-octadecenoate + holo-[ACP] + H(+)</text>
        <dbReference type="Rhea" id="RHEA:15057"/>
        <dbReference type="Rhea" id="RHEA-COMP:9685"/>
        <dbReference type="Rhea" id="RHEA-COMP:9924"/>
        <dbReference type="ChEBI" id="CHEBI:15377"/>
        <dbReference type="ChEBI" id="CHEBI:15378"/>
        <dbReference type="ChEBI" id="CHEBI:30823"/>
        <dbReference type="ChEBI" id="CHEBI:64479"/>
        <dbReference type="ChEBI" id="CHEBI:78783"/>
        <dbReference type="EC" id="3.1.2.14"/>
    </reaction>
</comment>
<sequence>WQQRAADSRFEKPEKKTIQEFLQHCKREKYLKMDKVITCFSKRPEACVRLICFPWAVYSIRLPGRESRAKEPFFQNMQEIIDDVITVLLPQLKEKPFALFGHSFGAMTCFAFAEHVKKVYNLEPIHVFLSGASAPYSEARLQAPKRSHLSDEEFISWLTSIGGTPPEILAKAELTKLFLPALKADLYVAEHYRCTRPSTPFLSCPVSCFDGKEDSPHDLQAWRSMTSGDFTVQMLSGGHFYLKEGANEKYLLDHITKHLETAEMDYL</sequence>
<evidence type="ECO:0000256" key="4">
    <source>
        <dbReference type="ARBA" id="ARBA00022801"/>
    </source>
</evidence>
<dbReference type="EC" id="3.1.2.14" evidence="2"/>
<dbReference type="SUPFAM" id="SSF53474">
    <property type="entry name" value="alpha/beta-Hydrolases"/>
    <property type="match status" value="1"/>
</dbReference>
<accession>A0A553R2H5</accession>